<dbReference type="GO" id="GO:0009117">
    <property type="term" value="P:nucleotide metabolic process"/>
    <property type="evidence" value="ECO:0007669"/>
    <property type="project" value="UniProtKB-KW"/>
</dbReference>
<name>A0A3S5HJZ4_9FIRM</name>
<dbReference type="PANTHER" id="PTHR43213:SF5">
    <property type="entry name" value="BIFUNCTIONAL DTTP_UTP PYROPHOSPHATASE_METHYLTRANSFERASE PROTEIN-RELATED"/>
    <property type="match status" value="1"/>
</dbReference>
<evidence type="ECO:0000256" key="3">
    <source>
        <dbReference type="ARBA" id="ARBA00022490"/>
    </source>
</evidence>
<dbReference type="PANTHER" id="PTHR43213">
    <property type="entry name" value="BIFUNCTIONAL DTTP/UTP PYROPHOSPHATASE/METHYLTRANSFERASE PROTEIN-RELATED"/>
    <property type="match status" value="1"/>
</dbReference>
<dbReference type="NCBIfam" id="TIGR00172">
    <property type="entry name" value="maf"/>
    <property type="match status" value="1"/>
</dbReference>
<comment type="catalytic activity">
    <reaction evidence="6">
        <text>dTTP + H2O = dTMP + diphosphate + H(+)</text>
        <dbReference type="Rhea" id="RHEA:28534"/>
        <dbReference type="ChEBI" id="CHEBI:15377"/>
        <dbReference type="ChEBI" id="CHEBI:15378"/>
        <dbReference type="ChEBI" id="CHEBI:33019"/>
        <dbReference type="ChEBI" id="CHEBI:37568"/>
        <dbReference type="ChEBI" id="CHEBI:63528"/>
        <dbReference type="EC" id="3.6.1.9"/>
    </reaction>
</comment>
<comment type="function">
    <text evidence="6">Nucleoside triphosphate pyrophosphatase that hydrolyzes dTTP and UTP. May have a dual role in cell division arrest and in preventing the incorporation of modified nucleotides into cellular nucleic acids.</text>
</comment>
<evidence type="ECO:0000256" key="4">
    <source>
        <dbReference type="ARBA" id="ARBA00022801"/>
    </source>
</evidence>
<dbReference type="Proteomes" id="UP000278804">
    <property type="component" value="Chromosome"/>
</dbReference>
<gene>
    <name evidence="7" type="primary">maf</name>
    <name evidence="7" type="ORF">EEI45_01005</name>
</gene>
<evidence type="ECO:0000313" key="7">
    <source>
        <dbReference type="EMBL" id="AZK43565.1"/>
    </source>
</evidence>
<keyword evidence="5 6" id="KW-0546">Nucleotide metabolism</keyword>
<dbReference type="InterPro" id="IPR029001">
    <property type="entry name" value="ITPase-like_fam"/>
</dbReference>
<comment type="catalytic activity">
    <reaction evidence="6">
        <text>UTP + H2O = UMP + diphosphate + H(+)</text>
        <dbReference type="Rhea" id="RHEA:29395"/>
        <dbReference type="ChEBI" id="CHEBI:15377"/>
        <dbReference type="ChEBI" id="CHEBI:15378"/>
        <dbReference type="ChEBI" id="CHEBI:33019"/>
        <dbReference type="ChEBI" id="CHEBI:46398"/>
        <dbReference type="ChEBI" id="CHEBI:57865"/>
        <dbReference type="EC" id="3.6.1.9"/>
    </reaction>
</comment>
<proteinExistence type="inferred from homology"/>
<dbReference type="GO" id="GO:0036221">
    <property type="term" value="F:UTP diphosphatase activity"/>
    <property type="evidence" value="ECO:0007669"/>
    <property type="project" value="RHEA"/>
</dbReference>
<dbReference type="Pfam" id="PF02545">
    <property type="entry name" value="Maf"/>
    <property type="match status" value="1"/>
</dbReference>
<keyword evidence="8" id="KW-1185">Reference proteome</keyword>
<dbReference type="AlphaFoldDB" id="A0A3S5HJZ4"/>
<dbReference type="GO" id="GO:0036218">
    <property type="term" value="F:dTTP diphosphatase activity"/>
    <property type="evidence" value="ECO:0007669"/>
    <property type="project" value="RHEA"/>
</dbReference>
<reference evidence="7 8" key="1">
    <citation type="journal article" date="2020" name="Int. J. Syst. Evol. Microbiol.">
        <title>Description of Erysipelothrix piscisicarius sp. nov., an emergent fish pathogen, and assessment of virulence using a tiger barb (Puntigrus tetrazona) infection model.</title>
        <authorList>
            <person name="Pomaranski E.K."/>
            <person name="Griffin M.J."/>
            <person name="Camus A.C."/>
            <person name="Armwood A.R."/>
            <person name="Shelley J."/>
            <person name="Waldbieser G.C."/>
            <person name="LaFrentz B.R."/>
            <person name="Garcia J.C."/>
            <person name="Yanong R."/>
            <person name="Soto E."/>
        </authorList>
    </citation>
    <scope>NUCLEOTIDE SEQUENCE [LARGE SCALE GENOMIC DNA]</scope>
    <source>
        <strain evidence="7 8">15TAL0474</strain>
    </source>
</reference>
<dbReference type="InterPro" id="IPR003697">
    <property type="entry name" value="Maf-like"/>
</dbReference>
<comment type="similarity">
    <text evidence="6">Belongs to the Maf family. YhdE subfamily.</text>
</comment>
<dbReference type="HAMAP" id="MF_00528">
    <property type="entry name" value="Maf"/>
    <property type="match status" value="1"/>
</dbReference>
<evidence type="ECO:0000313" key="8">
    <source>
        <dbReference type="Proteomes" id="UP000278804"/>
    </source>
</evidence>
<keyword evidence="3 6" id="KW-0963">Cytoplasm</keyword>
<sequence>MHKKLVLASQSPRRRELVTKLGVAFNVVSPTSDETLDLSLTVEEQIERISEEKALSVFENYQDCVVLGSDTVVVFNGEVLGKPKNEEDAKNTLMKLSGSKHDVITGVCLVSSECKRVFSVKTEVEFFELTEAEIDAYVATKEPLDKAGSYSIQGFGSVFVKSIIGDFYSVMGLPISQVNQELIHNEW</sequence>
<protein>
    <recommendedName>
        <fullName evidence="6">dTTP/UTP pyrophosphatase</fullName>
        <shortName evidence="6">dTTPase/UTPase</shortName>
        <ecNumber evidence="6">3.6.1.9</ecNumber>
    </recommendedName>
    <alternativeName>
        <fullName evidence="6">Nucleoside triphosphate pyrophosphatase</fullName>
    </alternativeName>
    <alternativeName>
        <fullName evidence="6">Nucleotide pyrophosphatase</fullName>
        <shortName evidence="6">Nucleotide PPase</shortName>
    </alternativeName>
</protein>
<dbReference type="KEGG" id="eri:EEI45_01005"/>
<dbReference type="GO" id="GO:0005737">
    <property type="term" value="C:cytoplasm"/>
    <property type="evidence" value="ECO:0007669"/>
    <property type="project" value="UniProtKB-SubCell"/>
</dbReference>
<feature type="site" description="Important for substrate specificity" evidence="6">
    <location>
        <position position="153"/>
    </location>
</feature>
<dbReference type="CDD" id="cd00555">
    <property type="entry name" value="Maf"/>
    <property type="match status" value="1"/>
</dbReference>
<dbReference type="SUPFAM" id="SSF52972">
    <property type="entry name" value="ITPase-like"/>
    <property type="match status" value="1"/>
</dbReference>
<evidence type="ECO:0000256" key="1">
    <source>
        <dbReference type="ARBA" id="ARBA00001968"/>
    </source>
</evidence>
<organism evidence="7 8">
    <name type="scientific">Erysipelothrix piscisicarius</name>
    <dbReference type="NCBI Taxonomy" id="2485784"/>
    <lineage>
        <taxon>Bacteria</taxon>
        <taxon>Bacillati</taxon>
        <taxon>Bacillota</taxon>
        <taxon>Erysipelotrichia</taxon>
        <taxon>Erysipelotrichales</taxon>
        <taxon>Erysipelotrichaceae</taxon>
        <taxon>Erysipelothrix</taxon>
    </lineage>
</organism>
<evidence type="ECO:0000256" key="5">
    <source>
        <dbReference type="ARBA" id="ARBA00023080"/>
    </source>
</evidence>
<dbReference type="FunFam" id="3.90.950.10:FF:000005">
    <property type="entry name" value="7-methyl-GTP pyrophosphatase"/>
    <property type="match status" value="1"/>
</dbReference>
<dbReference type="PIRSF" id="PIRSF006305">
    <property type="entry name" value="Maf"/>
    <property type="match status" value="1"/>
</dbReference>
<feature type="site" description="Important for substrate specificity" evidence="6">
    <location>
        <position position="71"/>
    </location>
</feature>
<feature type="site" description="Important for substrate specificity" evidence="6">
    <location>
        <position position="13"/>
    </location>
</feature>
<comment type="cofactor">
    <cofactor evidence="1 6">
        <name>a divalent metal cation</name>
        <dbReference type="ChEBI" id="CHEBI:60240"/>
    </cofactor>
</comment>
<feature type="active site" description="Proton acceptor" evidence="6">
    <location>
        <position position="70"/>
    </location>
</feature>
<accession>A0A3S5HJZ4</accession>
<evidence type="ECO:0000256" key="2">
    <source>
        <dbReference type="ARBA" id="ARBA00004496"/>
    </source>
</evidence>
<comment type="caution">
    <text evidence="6">Lacks conserved residue(s) required for the propagation of feature annotation.</text>
</comment>
<comment type="subcellular location">
    <subcellularLocation>
        <location evidence="2 6">Cytoplasm</location>
    </subcellularLocation>
</comment>
<keyword evidence="4 6" id="KW-0378">Hydrolase</keyword>
<evidence type="ECO:0000256" key="6">
    <source>
        <dbReference type="HAMAP-Rule" id="MF_00528"/>
    </source>
</evidence>
<dbReference type="Gene3D" id="3.90.950.10">
    <property type="match status" value="1"/>
</dbReference>
<dbReference type="EC" id="3.6.1.9" evidence="6"/>
<dbReference type="RefSeq" id="WP_125163786.1">
    <property type="nucleotide sequence ID" value="NZ_CP034234.1"/>
</dbReference>
<dbReference type="EMBL" id="CP034234">
    <property type="protein sequence ID" value="AZK43565.1"/>
    <property type="molecule type" value="Genomic_DNA"/>
</dbReference>